<sequence>MLEMTEEWLKAHCKKHGMYSTPSLNDKIFLHFQGFGRIQHLEEYTGLRSIFLEGNGLEDLFGLERCKNLRCLYAQQNMIFAIPRTLPTSLSTLNVSNNNVRKLENLGRLPVLQTLQASHCKLHDLGSIRELTKCKMLSCVDLQQNMIDGSPEDMVRLFSSMQSLACLYMQGNPVVSSMHQYRKRMIAAIPTLTYLDDRPVFSLERTCAEAWAIGGLTAERTARELHKDIADANSRRHVEFMTNLRKNTKMRLKSLEEQSVGNDIAVCTQSDKIDMDHAWHSEPEPSQLIAARTKLKKYSVKEGQIRCIARGKNS</sequence>
<dbReference type="InterPro" id="IPR050576">
    <property type="entry name" value="Cilia_flagella_integrity"/>
</dbReference>
<dbReference type="GeneID" id="9681794"/>
<dbReference type="GO" id="GO:0005930">
    <property type="term" value="C:axoneme"/>
    <property type="evidence" value="ECO:0007669"/>
    <property type="project" value="UniProtKB-SubCell"/>
</dbReference>
<dbReference type="OMA" id="HNCIEDE"/>
<dbReference type="EMBL" id="GG663736">
    <property type="protein sequence ID" value="EEH59544.1"/>
    <property type="molecule type" value="Genomic_DNA"/>
</dbReference>
<dbReference type="Gene3D" id="3.80.10.10">
    <property type="entry name" value="Ribonuclease Inhibitor"/>
    <property type="match status" value="2"/>
</dbReference>
<keyword evidence="5" id="KW-0966">Cell projection</keyword>
<reference evidence="6 7" key="1">
    <citation type="journal article" date="2009" name="Science">
        <title>Green evolution and dynamic adaptations revealed by genomes of the marine picoeukaryotes Micromonas.</title>
        <authorList>
            <person name="Worden A.Z."/>
            <person name="Lee J.H."/>
            <person name="Mock T."/>
            <person name="Rouze P."/>
            <person name="Simmons M.P."/>
            <person name="Aerts A.L."/>
            <person name="Allen A.E."/>
            <person name="Cuvelier M.L."/>
            <person name="Derelle E."/>
            <person name="Everett M.V."/>
            <person name="Foulon E."/>
            <person name="Grimwood J."/>
            <person name="Gundlach H."/>
            <person name="Henrissat B."/>
            <person name="Napoli C."/>
            <person name="McDonald S.M."/>
            <person name="Parker M.S."/>
            <person name="Rombauts S."/>
            <person name="Salamov A."/>
            <person name="Von Dassow P."/>
            <person name="Badger J.H."/>
            <person name="Coutinho P.M."/>
            <person name="Demir E."/>
            <person name="Dubchak I."/>
            <person name="Gentemann C."/>
            <person name="Eikrem W."/>
            <person name="Gready J.E."/>
            <person name="John U."/>
            <person name="Lanier W."/>
            <person name="Lindquist E.A."/>
            <person name="Lucas S."/>
            <person name="Mayer K.F."/>
            <person name="Moreau H."/>
            <person name="Not F."/>
            <person name="Otillar R."/>
            <person name="Panaud O."/>
            <person name="Pangilinan J."/>
            <person name="Paulsen I."/>
            <person name="Piegu B."/>
            <person name="Poliakov A."/>
            <person name="Robbens S."/>
            <person name="Schmutz J."/>
            <person name="Toulza E."/>
            <person name="Wyss T."/>
            <person name="Zelensky A."/>
            <person name="Zhou K."/>
            <person name="Armbrust E.V."/>
            <person name="Bhattacharya D."/>
            <person name="Goodenough U.W."/>
            <person name="Van de Peer Y."/>
            <person name="Grigoriev I.V."/>
        </authorList>
    </citation>
    <scope>NUCLEOTIDE SEQUENCE [LARGE SCALE GENOMIC DNA]</scope>
    <source>
        <strain evidence="6 7">CCMP1545</strain>
    </source>
</reference>
<keyword evidence="2" id="KW-0433">Leucine-rich repeat</keyword>
<dbReference type="SUPFAM" id="SSF52075">
    <property type="entry name" value="Outer arm dynein light chain 1"/>
    <property type="match status" value="1"/>
</dbReference>
<dbReference type="OrthoDB" id="1904536at2759"/>
<dbReference type="Proteomes" id="UP000001876">
    <property type="component" value="Unassembled WGS sequence"/>
</dbReference>
<organism evidence="7">
    <name type="scientific">Micromonas pusilla (strain CCMP1545)</name>
    <name type="common">Picoplanktonic green alga</name>
    <dbReference type="NCBI Taxonomy" id="564608"/>
    <lineage>
        <taxon>Eukaryota</taxon>
        <taxon>Viridiplantae</taxon>
        <taxon>Chlorophyta</taxon>
        <taxon>Mamiellophyceae</taxon>
        <taxon>Mamiellales</taxon>
        <taxon>Mamiellaceae</taxon>
        <taxon>Micromonas</taxon>
    </lineage>
</organism>
<dbReference type="AlphaFoldDB" id="C1MLH5"/>
<keyword evidence="4" id="KW-0969">Cilium</keyword>
<gene>
    <name evidence="6" type="primary">ODA7</name>
    <name evidence="6" type="ORF">MICPUCDRAFT_31892</name>
</gene>
<evidence type="ECO:0000313" key="6">
    <source>
        <dbReference type="EMBL" id="EEH59544.1"/>
    </source>
</evidence>
<dbReference type="PROSITE" id="PS51450">
    <property type="entry name" value="LRR"/>
    <property type="match status" value="1"/>
</dbReference>
<dbReference type="PANTHER" id="PTHR45973:SF9">
    <property type="entry name" value="LEUCINE-RICH REPEAT-CONTAINING PROTEIN 46"/>
    <property type="match status" value="1"/>
</dbReference>
<dbReference type="InterPro" id="IPR032675">
    <property type="entry name" value="LRR_dom_sf"/>
</dbReference>
<dbReference type="KEGG" id="mpp:MICPUCDRAFT_31892"/>
<evidence type="ECO:0000256" key="5">
    <source>
        <dbReference type="ARBA" id="ARBA00023273"/>
    </source>
</evidence>
<accession>C1MLH5</accession>
<dbReference type="PANTHER" id="PTHR45973">
    <property type="entry name" value="PROTEIN PHOSPHATASE 1 REGULATORY SUBUNIT SDS22-RELATED"/>
    <property type="match status" value="1"/>
</dbReference>
<evidence type="ECO:0000256" key="4">
    <source>
        <dbReference type="ARBA" id="ARBA00023069"/>
    </source>
</evidence>
<keyword evidence="7" id="KW-1185">Reference proteome</keyword>
<proteinExistence type="predicted"/>
<evidence type="ECO:0000256" key="1">
    <source>
        <dbReference type="ARBA" id="ARBA00004430"/>
    </source>
</evidence>
<evidence type="ECO:0000256" key="2">
    <source>
        <dbReference type="ARBA" id="ARBA00022614"/>
    </source>
</evidence>
<protein>
    <submittedName>
        <fullName evidence="6">Dynein associated LRR protein</fullName>
    </submittedName>
</protein>
<keyword evidence="3" id="KW-0677">Repeat</keyword>
<dbReference type="InterPro" id="IPR001611">
    <property type="entry name" value="Leu-rich_rpt"/>
</dbReference>
<evidence type="ECO:0000256" key="3">
    <source>
        <dbReference type="ARBA" id="ARBA00022737"/>
    </source>
</evidence>
<dbReference type="STRING" id="564608.C1MLH5"/>
<comment type="subcellular location">
    <subcellularLocation>
        <location evidence="1">Cytoplasm</location>
        <location evidence="1">Cytoskeleton</location>
        <location evidence="1">Cilium axoneme</location>
    </subcellularLocation>
</comment>
<name>C1MLH5_MICPC</name>
<dbReference type="Pfam" id="PF14580">
    <property type="entry name" value="LRR_9"/>
    <property type="match status" value="1"/>
</dbReference>
<dbReference type="RefSeq" id="XP_003056168.1">
    <property type="nucleotide sequence ID" value="XM_003056122.1"/>
</dbReference>
<dbReference type="eggNOG" id="ENOG502QQFE">
    <property type="taxonomic scope" value="Eukaryota"/>
</dbReference>
<evidence type="ECO:0000313" key="7">
    <source>
        <dbReference type="Proteomes" id="UP000001876"/>
    </source>
</evidence>